<feature type="compositionally biased region" description="Gly residues" evidence="1">
    <location>
        <begin position="221"/>
        <end position="233"/>
    </location>
</feature>
<feature type="region of interest" description="Disordered" evidence="1">
    <location>
        <begin position="68"/>
        <end position="91"/>
    </location>
</feature>
<keyword evidence="3" id="KW-1185">Reference proteome</keyword>
<gene>
    <name evidence="2" type="ORF">U0070_009987</name>
</gene>
<organism evidence="2 3">
    <name type="scientific">Myodes glareolus</name>
    <name type="common">Bank vole</name>
    <name type="synonym">Clethrionomys glareolus</name>
    <dbReference type="NCBI Taxonomy" id="447135"/>
    <lineage>
        <taxon>Eukaryota</taxon>
        <taxon>Metazoa</taxon>
        <taxon>Chordata</taxon>
        <taxon>Craniata</taxon>
        <taxon>Vertebrata</taxon>
        <taxon>Euteleostomi</taxon>
        <taxon>Mammalia</taxon>
        <taxon>Eutheria</taxon>
        <taxon>Euarchontoglires</taxon>
        <taxon>Glires</taxon>
        <taxon>Rodentia</taxon>
        <taxon>Myomorpha</taxon>
        <taxon>Muroidea</taxon>
        <taxon>Cricetidae</taxon>
        <taxon>Arvicolinae</taxon>
        <taxon>Myodes</taxon>
    </lineage>
</organism>
<sequence length="562" mass="63316">EADDEELRSEGGSACSQRLHRKGRLKHAGLKQHICTGLSTRQRRLLGRLSSPRNCKLLFGSGTNVRKRRREAREWRAPGTQNTTRSQKAVRRAPPFPAFSLLRRLGTEGSSTIVPALERTRGRSETSILEPRKGHRDPHLHSTTRTDWEGSRLEPNALGRQEVRLWTRKLSFGSGRHQGVGRGFPGVPMRQCESPGLNPEAAKEQAKRREFWEEPTSLRKGLGGGALGAGLPGKGRPHGSSLYGREVGGREEARPRQRAGFQIPNLEGTRRGLRWSSPRLPLSEPRRRRQQRWRRRISSHSGRACCPAEVAAAISSRPGPWAPCATRVMRTEAEAAGQPLEPGDFVQLPVPIIQQLYHWDCGLACSRMVLRYLGQLDDGEFENALHELQLTRSIWTIDLAYLMRHFGVRHRFCTQTLGVDKGYKNQSFYRKHFDTEETRVNQLFAQAKACKVRVEKCTVSVQDIQAHLAQGHVAIVLVNSGVLHCDLCSSPVKYCCFTPSGHRCFCRTPDYQGHFIVLRGYNRATGCIFYNNPAYADRMCSTSTSNFEEARTSYGTDEDILF</sequence>
<dbReference type="InterPro" id="IPR018616">
    <property type="entry name" value="GUCD1"/>
</dbReference>
<name>A0AAW0HDG5_MYOGA</name>
<comment type="caution">
    <text evidence="2">The sequence shown here is derived from an EMBL/GenBank/DDBJ whole genome shotgun (WGS) entry which is preliminary data.</text>
</comment>
<reference evidence="2 3" key="1">
    <citation type="journal article" date="2023" name="bioRxiv">
        <title>Conserved and derived expression patterns and positive selection on dental genes reveal complex evolutionary context of ever-growing rodent molars.</title>
        <authorList>
            <person name="Calamari Z.T."/>
            <person name="Song A."/>
            <person name="Cohen E."/>
            <person name="Akter M."/>
            <person name="Roy R.D."/>
            <person name="Hallikas O."/>
            <person name="Christensen M.M."/>
            <person name="Li P."/>
            <person name="Marangoni P."/>
            <person name="Jernvall J."/>
            <person name="Klein O.D."/>
        </authorList>
    </citation>
    <scope>NUCLEOTIDE SEQUENCE [LARGE SCALE GENOMIC DNA]</scope>
    <source>
        <strain evidence="2">V071</strain>
    </source>
</reference>
<accession>A0AAW0HDG5</accession>
<evidence type="ECO:0000313" key="3">
    <source>
        <dbReference type="Proteomes" id="UP001488838"/>
    </source>
</evidence>
<feature type="region of interest" description="Disordered" evidence="1">
    <location>
        <begin position="218"/>
        <end position="240"/>
    </location>
</feature>
<evidence type="ECO:0008006" key="4">
    <source>
        <dbReference type="Google" id="ProtNLM"/>
    </source>
</evidence>
<dbReference type="PANTHER" id="PTHR31400">
    <property type="entry name" value="GUANYLYL CYCLASE DOMAIN CONTAINING PROTEIN 1 GUCD1"/>
    <property type="match status" value="1"/>
</dbReference>
<dbReference type="EMBL" id="JBBHLL010000551">
    <property type="protein sequence ID" value="KAK7800411.1"/>
    <property type="molecule type" value="Genomic_DNA"/>
</dbReference>
<proteinExistence type="predicted"/>
<feature type="region of interest" description="Disordered" evidence="1">
    <location>
        <begin position="272"/>
        <end position="294"/>
    </location>
</feature>
<feature type="region of interest" description="Disordered" evidence="1">
    <location>
        <begin position="177"/>
        <end position="197"/>
    </location>
</feature>
<dbReference type="AlphaFoldDB" id="A0AAW0HDG5"/>
<feature type="compositionally biased region" description="Basic and acidic residues" evidence="1">
    <location>
        <begin position="137"/>
        <end position="152"/>
    </location>
</feature>
<dbReference type="Gene3D" id="3.90.70.10">
    <property type="entry name" value="Cysteine proteinases"/>
    <property type="match status" value="1"/>
</dbReference>
<protein>
    <recommendedName>
        <fullName evidence="4">Guanylyl cyclase domain containing 1</fullName>
    </recommendedName>
</protein>
<feature type="compositionally biased region" description="Low complexity" evidence="1">
    <location>
        <begin position="274"/>
        <end position="283"/>
    </location>
</feature>
<dbReference type="Proteomes" id="UP001488838">
    <property type="component" value="Unassembled WGS sequence"/>
</dbReference>
<feature type="non-terminal residue" evidence="2">
    <location>
        <position position="1"/>
    </location>
</feature>
<dbReference type="Pfam" id="PF09778">
    <property type="entry name" value="Guanylate_cyc_2"/>
    <property type="match status" value="1"/>
</dbReference>
<feature type="region of interest" description="Disordered" evidence="1">
    <location>
        <begin position="122"/>
        <end position="154"/>
    </location>
</feature>
<dbReference type="PANTHER" id="PTHR31400:SF1">
    <property type="entry name" value="PROTEIN GUCD1"/>
    <property type="match status" value="1"/>
</dbReference>
<evidence type="ECO:0000256" key="1">
    <source>
        <dbReference type="SAM" id="MobiDB-lite"/>
    </source>
</evidence>
<feature type="non-terminal residue" evidence="2">
    <location>
        <position position="562"/>
    </location>
</feature>
<evidence type="ECO:0000313" key="2">
    <source>
        <dbReference type="EMBL" id="KAK7800411.1"/>
    </source>
</evidence>